<dbReference type="GO" id="GO:0071555">
    <property type="term" value="P:cell wall organization"/>
    <property type="evidence" value="ECO:0007669"/>
    <property type="project" value="UniProtKB-KW"/>
</dbReference>
<keyword evidence="4" id="KW-0472">Membrane</keyword>
<accession>A0A430BHG0</accession>
<comment type="similarity">
    <text evidence="4 5">Belongs to the RlpA family.</text>
</comment>
<dbReference type="SUPFAM" id="SSF110997">
    <property type="entry name" value="Sporulation related repeat"/>
    <property type="match status" value="1"/>
</dbReference>
<keyword evidence="3 4" id="KW-0961">Cell wall biogenesis/degradation</keyword>
<dbReference type="GO" id="GO:0042834">
    <property type="term" value="F:peptidoglycan binding"/>
    <property type="evidence" value="ECO:0007669"/>
    <property type="project" value="InterPro"/>
</dbReference>
<dbReference type="GO" id="GO:0008932">
    <property type="term" value="F:lytic endotransglycosylase activity"/>
    <property type="evidence" value="ECO:0007669"/>
    <property type="project" value="UniProtKB-UniRule"/>
</dbReference>
<evidence type="ECO:0000256" key="2">
    <source>
        <dbReference type="ARBA" id="ARBA00023239"/>
    </source>
</evidence>
<comment type="function">
    <text evidence="4">Lytic transglycosylase with a strong preference for naked glycan strands that lack stem peptides.</text>
</comment>
<dbReference type="GO" id="GO:0005886">
    <property type="term" value="C:plasma membrane"/>
    <property type="evidence" value="ECO:0007669"/>
    <property type="project" value="UniProtKB-SubCell"/>
</dbReference>
<feature type="domain" description="RlpA-like protein double-psi beta-barrel" evidence="7">
    <location>
        <begin position="72"/>
        <end position="159"/>
    </location>
</feature>
<evidence type="ECO:0000256" key="4">
    <source>
        <dbReference type="HAMAP-Rule" id="MF_02071"/>
    </source>
</evidence>
<dbReference type="EMBL" id="QRAL01000041">
    <property type="protein sequence ID" value="RSU50086.1"/>
    <property type="molecule type" value="Genomic_DNA"/>
</dbReference>
<dbReference type="AlphaFoldDB" id="A0A430BHG0"/>
<reference evidence="9 10" key="1">
    <citation type="submission" date="2018-07" db="EMBL/GenBank/DDBJ databases">
        <title>Genomic and Epidemiologic Investigation of an Indolent Hospital Outbreak.</title>
        <authorList>
            <person name="Johnson R.C."/>
            <person name="Deming C."/>
            <person name="Conlan S."/>
            <person name="Zellmer C.J."/>
            <person name="Michelin A.V."/>
            <person name="Lee-Lin S."/>
            <person name="Thomas P.J."/>
            <person name="Park M."/>
            <person name="Weingarten R.A."/>
            <person name="Less J."/>
            <person name="Dekker J.P."/>
            <person name="Frank K.M."/>
            <person name="Musser K.A."/>
            <person name="Mcquiston J.R."/>
            <person name="Henderson D.K."/>
            <person name="Lau A.F."/>
            <person name="Palmore T.N."/>
            <person name="Segre J.A."/>
        </authorList>
    </citation>
    <scope>NUCLEOTIDE SEQUENCE [LARGE SCALE GENOMIC DNA]</scope>
    <source>
        <strain evidence="9 10">SK-NIH.Env6_1116</strain>
    </source>
</reference>
<feature type="region of interest" description="Disordered" evidence="6">
    <location>
        <begin position="220"/>
        <end position="255"/>
    </location>
</feature>
<keyword evidence="4" id="KW-0449">Lipoprotein</keyword>
<comment type="subcellular location">
    <subcellularLocation>
        <location evidence="4">Cell membrane</location>
        <topology evidence="4">Lipid-anchor</topology>
    </subcellularLocation>
</comment>
<evidence type="ECO:0000256" key="6">
    <source>
        <dbReference type="SAM" id="MobiDB-lite"/>
    </source>
</evidence>
<proteinExistence type="inferred from homology"/>
<dbReference type="Gene3D" id="2.40.40.10">
    <property type="entry name" value="RlpA-like domain"/>
    <property type="match status" value="1"/>
</dbReference>
<evidence type="ECO:0000313" key="9">
    <source>
        <dbReference type="EMBL" id="RSU50086.1"/>
    </source>
</evidence>
<keyword evidence="1" id="KW-0732">Signal</keyword>
<dbReference type="GO" id="GO:0009279">
    <property type="term" value="C:cell outer membrane"/>
    <property type="evidence" value="ECO:0007669"/>
    <property type="project" value="TreeGrafter"/>
</dbReference>
<dbReference type="InterPro" id="IPR012997">
    <property type="entry name" value="RplA"/>
</dbReference>
<feature type="domain" description="SPOR" evidence="8">
    <location>
        <begin position="258"/>
        <end position="317"/>
    </location>
</feature>
<dbReference type="InterPro" id="IPR009009">
    <property type="entry name" value="RlpA-like_DPBB"/>
</dbReference>
<evidence type="ECO:0000259" key="8">
    <source>
        <dbReference type="Pfam" id="PF05036"/>
    </source>
</evidence>
<dbReference type="Pfam" id="PF05036">
    <property type="entry name" value="SPOR"/>
    <property type="match status" value="1"/>
</dbReference>
<dbReference type="PANTHER" id="PTHR34183:SF1">
    <property type="entry name" value="ENDOLYTIC PEPTIDOGLYCAN TRANSGLYCOSYLASE RLPA"/>
    <property type="match status" value="1"/>
</dbReference>
<dbReference type="Pfam" id="PF03330">
    <property type="entry name" value="DPBB_1"/>
    <property type="match status" value="1"/>
</dbReference>
<dbReference type="NCBIfam" id="TIGR00413">
    <property type="entry name" value="rlpA"/>
    <property type="match status" value="1"/>
</dbReference>
<dbReference type="InterPro" id="IPR007730">
    <property type="entry name" value="SPOR-like_dom"/>
</dbReference>
<dbReference type="HAMAP" id="MF_02071">
    <property type="entry name" value="RlpA"/>
    <property type="match status" value="1"/>
</dbReference>
<comment type="caution">
    <text evidence="9">The sequence shown here is derived from an EMBL/GenBank/DDBJ whole genome shotgun (WGS) entry which is preliminary data.</text>
</comment>
<evidence type="ECO:0000256" key="1">
    <source>
        <dbReference type="ARBA" id="ARBA00022729"/>
    </source>
</evidence>
<dbReference type="InterPro" id="IPR036908">
    <property type="entry name" value="RlpA-like_sf"/>
</dbReference>
<protein>
    <recommendedName>
        <fullName evidence="4">Endolytic peptidoglycan transglycosylase RlpA</fullName>
        <ecNumber evidence="4">4.2.2.-</ecNumber>
    </recommendedName>
</protein>
<dbReference type="RefSeq" id="WP_125999817.1">
    <property type="nucleotide sequence ID" value="NZ_QRAL01000041.1"/>
</dbReference>
<name>A0A430BHG0_SPHYA</name>
<organism evidence="9 10">
    <name type="scientific">Sphingobium yanoikuyae</name>
    <name type="common">Sphingomonas yanoikuyae</name>
    <dbReference type="NCBI Taxonomy" id="13690"/>
    <lineage>
        <taxon>Bacteria</taxon>
        <taxon>Pseudomonadati</taxon>
        <taxon>Pseudomonadota</taxon>
        <taxon>Alphaproteobacteria</taxon>
        <taxon>Sphingomonadales</taxon>
        <taxon>Sphingomonadaceae</taxon>
        <taxon>Sphingobium</taxon>
    </lineage>
</organism>
<dbReference type="EC" id="4.2.2.-" evidence="4"/>
<keyword evidence="4" id="KW-1003">Cell membrane</keyword>
<evidence type="ECO:0000259" key="7">
    <source>
        <dbReference type="Pfam" id="PF03330"/>
    </source>
</evidence>
<sequence>MRSSNRNWLALGGAASLLASCGSEQAVAPPAPRLAPPLTAPAVADEPVKIGEPYSVGGKTYVPADPVNYDEVGYASWYGEEATGKPTANGEDFVPSAISGAHKTLPLPSYVEVTALGSGRTILVRLNDRGPFSDDKLIDLSRGAAEQLGITGDGAAAVRVRRVNPPEQEKALLRAHHRAPERIETPQPLLKVLRGRLAQVPASPPAQVQTARPVVQAIPVASSSSRPGASFDTPAPPTPKPAPKATAPTKPVSAKPVSGSYIVQVAALSSQSRAEALARQIGAHAVAAGSVWRVRYGPYTSQEAAQPGVKAAAAKGFANVRVMANDAR</sequence>
<dbReference type="SUPFAM" id="SSF50685">
    <property type="entry name" value="Barwin-like endoglucanases"/>
    <property type="match status" value="1"/>
</dbReference>
<keyword evidence="2 4" id="KW-0456">Lyase</keyword>
<evidence type="ECO:0000313" key="10">
    <source>
        <dbReference type="Proteomes" id="UP000287401"/>
    </source>
</evidence>
<dbReference type="PANTHER" id="PTHR34183">
    <property type="entry name" value="ENDOLYTIC PEPTIDOGLYCAN TRANSGLYCOSYLASE RLPA"/>
    <property type="match status" value="1"/>
</dbReference>
<evidence type="ECO:0000256" key="5">
    <source>
        <dbReference type="RuleBase" id="RU003495"/>
    </source>
</evidence>
<dbReference type="GO" id="GO:0000270">
    <property type="term" value="P:peptidoglycan metabolic process"/>
    <property type="evidence" value="ECO:0007669"/>
    <property type="project" value="UniProtKB-UniRule"/>
</dbReference>
<dbReference type="Gene3D" id="3.30.70.1070">
    <property type="entry name" value="Sporulation related repeat"/>
    <property type="match status" value="1"/>
</dbReference>
<dbReference type="PROSITE" id="PS51257">
    <property type="entry name" value="PROKAR_LIPOPROTEIN"/>
    <property type="match status" value="1"/>
</dbReference>
<dbReference type="Proteomes" id="UP000287401">
    <property type="component" value="Unassembled WGS sequence"/>
</dbReference>
<dbReference type="InterPro" id="IPR034718">
    <property type="entry name" value="RlpA"/>
</dbReference>
<dbReference type="InterPro" id="IPR036680">
    <property type="entry name" value="SPOR-like_sf"/>
</dbReference>
<dbReference type="CDD" id="cd22268">
    <property type="entry name" value="DPBB_RlpA-like"/>
    <property type="match status" value="1"/>
</dbReference>
<evidence type="ECO:0000256" key="3">
    <source>
        <dbReference type="ARBA" id="ARBA00023316"/>
    </source>
</evidence>
<gene>
    <name evidence="4" type="primary">rlpA</name>
    <name evidence="9" type="ORF">DAH51_23045</name>
</gene>
<keyword evidence="4" id="KW-0564">Palmitate</keyword>